<accession>A0A4V0ZFR7</accession>
<name>A0A4V0ZFR7_9GAMM</name>
<keyword evidence="2" id="KW-1185">Reference proteome</keyword>
<dbReference type="EMBL" id="CP034759">
    <property type="protein sequence ID" value="QBG34740.1"/>
    <property type="molecule type" value="Genomic_DNA"/>
</dbReference>
<organism evidence="1 2">
    <name type="scientific">Litorilituus sediminis</name>
    <dbReference type="NCBI Taxonomy" id="718192"/>
    <lineage>
        <taxon>Bacteria</taxon>
        <taxon>Pseudomonadati</taxon>
        <taxon>Pseudomonadota</taxon>
        <taxon>Gammaproteobacteria</taxon>
        <taxon>Alteromonadales</taxon>
        <taxon>Colwelliaceae</taxon>
        <taxon>Litorilituus</taxon>
    </lineage>
</organism>
<evidence type="ECO:0000313" key="1">
    <source>
        <dbReference type="EMBL" id="QBG34740.1"/>
    </source>
</evidence>
<sequence length="106" mass="12177">MAYDWHILELTPCTNNAYCSDTNAFSGRRFVDDGNDVTLDMEPWVITFLIKKIDKKQYEIQGKATNKDNKLVSQFSSIGRFYFDHSLQFKVGKAVISSNVFVGRKI</sequence>
<dbReference type="RefSeq" id="WP_130599238.1">
    <property type="nucleotide sequence ID" value="NZ_CP034759.1"/>
</dbReference>
<proteinExistence type="predicted"/>
<dbReference type="Proteomes" id="UP000290244">
    <property type="component" value="Chromosome"/>
</dbReference>
<dbReference type="AlphaFoldDB" id="A0A4V0ZFR7"/>
<evidence type="ECO:0000313" key="2">
    <source>
        <dbReference type="Proteomes" id="UP000290244"/>
    </source>
</evidence>
<dbReference type="KEGG" id="lsd:EMK97_02785"/>
<gene>
    <name evidence="1" type="ORF">EMK97_02785</name>
</gene>
<reference evidence="1 2" key="1">
    <citation type="submission" date="2018-12" db="EMBL/GenBank/DDBJ databases">
        <title>Complete genome of Litorilituus sediminis.</title>
        <authorList>
            <person name="Liu A."/>
            <person name="Rong J."/>
        </authorList>
    </citation>
    <scope>NUCLEOTIDE SEQUENCE [LARGE SCALE GENOMIC DNA]</scope>
    <source>
        <strain evidence="1 2">JCM 17549</strain>
    </source>
</reference>
<protein>
    <submittedName>
        <fullName evidence="1">Uncharacterized protein</fullName>
    </submittedName>
</protein>